<dbReference type="PhylomeDB" id="A0A0A2L8A6"/>
<proteinExistence type="predicted"/>
<sequence length="350" mass="40135">MTGPTAALQINTDCDSWLAVLLYLVPNIKKLDIEWGGSGTMHTERLFQRIVDKKWPSDETPMLSSPCEVHIHVPHCTGWDFDPQKLALFYRLRSMRTLKGNPVGEFDWPSQFLPPRSSLIEHLGFRDSGAEDGFKFLIALCKNLKSFKYLHHEIAGLFMEPPQYCDHFTPFRACNFTESLSFQKSTLESVIIGYIYPGDDYTPGSSGGIGSLSDYVMLKNLHLRLSNLLGLYVSDMYDWGVDTLVEELKNLVSVSEDRFPRLKTIEIEGNWEEWSKAEEEERKRSRQACPEIAPLTDKEIHDKTAELQESCRKLDITFHVRLYHMEAWQRGKAEVEDADYWATLPSSTLG</sequence>
<reference evidence="2 3" key="1">
    <citation type="journal article" date="2015" name="Mol. Plant Microbe Interact.">
        <title>Genome, transcriptome, and functional analyses of Penicillium expansum provide new insights into secondary metabolism and pathogenicity.</title>
        <authorList>
            <person name="Ballester A.R."/>
            <person name="Marcet-Houben M."/>
            <person name="Levin E."/>
            <person name="Sela N."/>
            <person name="Selma-Lazaro C."/>
            <person name="Carmona L."/>
            <person name="Wisniewski M."/>
            <person name="Droby S."/>
            <person name="Gonzalez-Candelas L."/>
            <person name="Gabaldon T."/>
        </authorList>
    </citation>
    <scope>NUCLEOTIDE SEQUENCE [LARGE SCALE GENOMIC DNA]</scope>
    <source>
        <strain evidence="2 3">PHI-1</strain>
    </source>
</reference>
<protein>
    <recommendedName>
        <fullName evidence="1">Leucine-rich repeat domain-containing protein</fullName>
    </recommendedName>
</protein>
<dbReference type="InterPro" id="IPR056867">
    <property type="entry name" value="LRR_15"/>
</dbReference>
<keyword evidence="3" id="KW-1185">Reference proteome</keyword>
<dbReference type="Proteomes" id="UP000030104">
    <property type="component" value="Unassembled WGS sequence"/>
</dbReference>
<accession>A0A0A2L8A6</accession>
<dbReference type="OMA" id="SWIYEIT"/>
<comment type="caution">
    <text evidence="2">The sequence shown here is derived from an EMBL/GenBank/DDBJ whole genome shotgun (WGS) entry which is preliminary data.</text>
</comment>
<dbReference type="HOGENOM" id="CLU_839302_0_0_1"/>
<name>A0A0A2L8A6_PENIT</name>
<evidence type="ECO:0000259" key="1">
    <source>
        <dbReference type="Pfam" id="PF24969"/>
    </source>
</evidence>
<dbReference type="Pfam" id="PF24969">
    <property type="entry name" value="LRR_15"/>
    <property type="match status" value="1"/>
</dbReference>
<organism evidence="2 3">
    <name type="scientific">Penicillium italicum</name>
    <name type="common">Blue mold</name>
    <dbReference type="NCBI Taxonomy" id="40296"/>
    <lineage>
        <taxon>Eukaryota</taxon>
        <taxon>Fungi</taxon>
        <taxon>Dikarya</taxon>
        <taxon>Ascomycota</taxon>
        <taxon>Pezizomycotina</taxon>
        <taxon>Eurotiomycetes</taxon>
        <taxon>Eurotiomycetidae</taxon>
        <taxon>Eurotiales</taxon>
        <taxon>Aspergillaceae</taxon>
        <taxon>Penicillium</taxon>
    </lineage>
</organism>
<feature type="domain" description="Leucine-rich repeat" evidence="1">
    <location>
        <begin position="62"/>
        <end position="234"/>
    </location>
</feature>
<evidence type="ECO:0000313" key="3">
    <source>
        <dbReference type="Proteomes" id="UP000030104"/>
    </source>
</evidence>
<gene>
    <name evidence="2" type="ORF">PITC_081070</name>
</gene>
<dbReference type="STRING" id="40296.A0A0A2L8A6"/>
<dbReference type="AlphaFoldDB" id="A0A0A2L8A6"/>
<dbReference type="EMBL" id="JQGA01000470">
    <property type="protein sequence ID" value="KGO75421.1"/>
    <property type="molecule type" value="Genomic_DNA"/>
</dbReference>
<evidence type="ECO:0000313" key="2">
    <source>
        <dbReference type="EMBL" id="KGO75421.1"/>
    </source>
</evidence>
<dbReference type="OrthoDB" id="2520703at2759"/>